<keyword evidence="2" id="KW-1185">Reference proteome</keyword>
<sequence>MYIKKVQCIRKHLKANADIYHQFFLNISTNPPLSEVEFKKEFLRNISALCDCEVSMIYKIARDLVDNKDLLYYLPDKWSELCTSDLNESVLYKERQISKVVFYKARAVSDLDFKYFMYGVLNDKGFKNTTELFKKFTLEANVYPPLIRKTFIRYLEKFIIEETNSPEVGKYRIIKSKELKRGYYTAYKSKNK</sequence>
<dbReference type="EMBL" id="APPV01000011">
    <property type="protein sequence ID" value="ENV59713.1"/>
    <property type="molecule type" value="Genomic_DNA"/>
</dbReference>
<gene>
    <name evidence="1" type="ORF">F950_02266</name>
</gene>
<accession>A0ABN0JWI8</accession>
<evidence type="ECO:0000313" key="1">
    <source>
        <dbReference type="EMBL" id="ENV59713.1"/>
    </source>
</evidence>
<evidence type="ECO:0000313" key="2">
    <source>
        <dbReference type="Proteomes" id="UP000018433"/>
    </source>
</evidence>
<organism evidence="1 2">
    <name type="scientific">Acinetobacter soli NIPH 2899</name>
    <dbReference type="NCBI Taxonomy" id="1217677"/>
    <lineage>
        <taxon>Bacteria</taxon>
        <taxon>Pseudomonadati</taxon>
        <taxon>Pseudomonadota</taxon>
        <taxon>Gammaproteobacteria</taxon>
        <taxon>Moraxellales</taxon>
        <taxon>Moraxellaceae</taxon>
        <taxon>Acinetobacter</taxon>
    </lineage>
</organism>
<reference evidence="1 2" key="1">
    <citation type="submission" date="2013-02" db="EMBL/GenBank/DDBJ databases">
        <title>The Genome Sequence of Acinetobacter soli NIPH 2899.</title>
        <authorList>
            <consortium name="The Broad Institute Genome Sequencing Platform"/>
            <consortium name="The Broad Institute Genome Sequencing Center for Infectious Disease"/>
            <person name="Cerqueira G."/>
            <person name="Feldgarden M."/>
            <person name="Courvalin P."/>
            <person name="Perichon B."/>
            <person name="Grillot-Courvalin C."/>
            <person name="Clermont D."/>
            <person name="Rocha E."/>
            <person name="Yoon E.-J."/>
            <person name="Nemec A."/>
            <person name="Walker B."/>
            <person name="Young S.K."/>
            <person name="Zeng Q."/>
            <person name="Gargeya S."/>
            <person name="Fitzgerald M."/>
            <person name="Haas B."/>
            <person name="Abouelleil A."/>
            <person name="Alvarado L."/>
            <person name="Arachchi H.M."/>
            <person name="Berlin A.M."/>
            <person name="Chapman S.B."/>
            <person name="Dewar J."/>
            <person name="Goldberg J."/>
            <person name="Griggs A."/>
            <person name="Gujja S."/>
            <person name="Hansen M."/>
            <person name="Howarth C."/>
            <person name="Imamovic A."/>
            <person name="Larimer J."/>
            <person name="McCowan C."/>
            <person name="Murphy C."/>
            <person name="Neiman D."/>
            <person name="Pearson M."/>
            <person name="Priest M."/>
            <person name="Roberts A."/>
            <person name="Saif S."/>
            <person name="Shea T."/>
            <person name="Sisk P."/>
            <person name="Sykes S."/>
            <person name="Wortman J."/>
            <person name="Nusbaum C."/>
            <person name="Birren B."/>
        </authorList>
    </citation>
    <scope>NUCLEOTIDE SEQUENCE [LARGE SCALE GENOMIC DNA]</scope>
    <source>
        <strain evidence="1 2">NIPH 2899</strain>
    </source>
</reference>
<evidence type="ECO:0008006" key="3">
    <source>
        <dbReference type="Google" id="ProtNLM"/>
    </source>
</evidence>
<dbReference type="Proteomes" id="UP000018433">
    <property type="component" value="Unassembled WGS sequence"/>
</dbReference>
<comment type="caution">
    <text evidence="1">The sequence shown here is derived from an EMBL/GenBank/DDBJ whole genome shotgun (WGS) entry which is preliminary data.</text>
</comment>
<dbReference type="RefSeq" id="WP_004946954.1">
    <property type="nucleotide sequence ID" value="NZ_KB849643.1"/>
</dbReference>
<name>A0ABN0JWI8_9GAMM</name>
<protein>
    <recommendedName>
        <fullName evidence="3">Initiator Rep protein domain-containing protein</fullName>
    </recommendedName>
</protein>
<proteinExistence type="predicted"/>